<keyword evidence="1" id="KW-0472">Membrane</keyword>
<evidence type="ECO:0000313" key="2">
    <source>
        <dbReference type="EMBL" id="MPN40617.1"/>
    </source>
</evidence>
<gene>
    <name evidence="2" type="ORF">SDC9_188155</name>
</gene>
<feature type="transmembrane region" description="Helical" evidence="1">
    <location>
        <begin position="105"/>
        <end position="125"/>
    </location>
</feature>
<keyword evidence="1" id="KW-1133">Transmembrane helix</keyword>
<feature type="transmembrane region" description="Helical" evidence="1">
    <location>
        <begin position="69"/>
        <end position="99"/>
    </location>
</feature>
<evidence type="ECO:0000256" key="1">
    <source>
        <dbReference type="SAM" id="Phobius"/>
    </source>
</evidence>
<protein>
    <submittedName>
        <fullName evidence="2">Uncharacterized protein</fullName>
    </submittedName>
</protein>
<keyword evidence="1" id="KW-0812">Transmembrane</keyword>
<proteinExistence type="predicted"/>
<dbReference type="AlphaFoldDB" id="A0A645HNT2"/>
<comment type="caution">
    <text evidence="2">The sequence shown here is derived from an EMBL/GenBank/DDBJ whole genome shotgun (WGS) entry which is preliminary data.</text>
</comment>
<dbReference type="EMBL" id="VSSQ01097157">
    <property type="protein sequence ID" value="MPN40617.1"/>
    <property type="molecule type" value="Genomic_DNA"/>
</dbReference>
<feature type="transmembrane region" description="Helical" evidence="1">
    <location>
        <begin position="40"/>
        <end position="57"/>
    </location>
</feature>
<accession>A0A645HNT2</accession>
<name>A0A645HNT2_9ZZZZ</name>
<organism evidence="2">
    <name type="scientific">bioreactor metagenome</name>
    <dbReference type="NCBI Taxonomy" id="1076179"/>
    <lineage>
        <taxon>unclassified sequences</taxon>
        <taxon>metagenomes</taxon>
        <taxon>ecological metagenomes</taxon>
    </lineage>
</organism>
<sequence>MLSFTYSLFINIYLELKDKKLLDIYLSTPISLFDILAAKTLYKCTAFSIIYVLLSAVNYGFTGKINCEYFVLGILVALISIDRNQRFGIIITVLFIILLQNYRDYFLLLTALALGSILVLSVLFFRKADKETYMTKTSYKY</sequence>
<reference evidence="2" key="1">
    <citation type="submission" date="2019-08" db="EMBL/GenBank/DDBJ databases">
        <authorList>
            <person name="Kucharzyk K."/>
            <person name="Murdoch R.W."/>
            <person name="Higgins S."/>
            <person name="Loffler F."/>
        </authorList>
    </citation>
    <scope>NUCLEOTIDE SEQUENCE</scope>
</reference>